<gene>
    <name evidence="10" type="ORF">DRJ00_03675</name>
</gene>
<evidence type="ECO:0000256" key="1">
    <source>
        <dbReference type="ARBA" id="ARBA00001966"/>
    </source>
</evidence>
<dbReference type="PROSITE" id="PS51918">
    <property type="entry name" value="RADICAL_SAM"/>
    <property type="match status" value="1"/>
</dbReference>
<proteinExistence type="predicted"/>
<dbReference type="GO" id="GO:0003824">
    <property type="term" value="F:catalytic activity"/>
    <property type="evidence" value="ECO:0007669"/>
    <property type="project" value="InterPro"/>
</dbReference>
<evidence type="ECO:0000256" key="6">
    <source>
        <dbReference type="ARBA" id="ARBA00023004"/>
    </source>
</evidence>
<evidence type="ECO:0000259" key="8">
    <source>
        <dbReference type="PROSITE" id="PS51332"/>
    </source>
</evidence>
<comment type="caution">
    <text evidence="10">The sequence shown here is derived from an EMBL/GenBank/DDBJ whole genome shotgun (WGS) entry which is preliminary data.</text>
</comment>
<dbReference type="GO" id="GO:0051539">
    <property type="term" value="F:4 iron, 4 sulfur cluster binding"/>
    <property type="evidence" value="ECO:0007669"/>
    <property type="project" value="UniProtKB-KW"/>
</dbReference>
<dbReference type="SFLD" id="SFLDG01082">
    <property type="entry name" value="B12-binding_domain_containing"/>
    <property type="match status" value="1"/>
</dbReference>
<dbReference type="PROSITE" id="PS51332">
    <property type="entry name" value="B12_BINDING"/>
    <property type="match status" value="1"/>
</dbReference>
<keyword evidence="5" id="KW-0479">Metal-binding</keyword>
<dbReference type="InterPro" id="IPR006638">
    <property type="entry name" value="Elp3/MiaA/NifB-like_rSAM"/>
</dbReference>
<keyword evidence="2" id="KW-0489">Methyltransferase</keyword>
<dbReference type="AlphaFoldDB" id="A0A497E4A2"/>
<keyword evidence="4" id="KW-0949">S-adenosyl-L-methionine</keyword>
<dbReference type="EMBL" id="QMPZ01000035">
    <property type="protein sequence ID" value="RLE09664.1"/>
    <property type="molecule type" value="Genomic_DNA"/>
</dbReference>
<evidence type="ECO:0000259" key="9">
    <source>
        <dbReference type="PROSITE" id="PS51918"/>
    </source>
</evidence>
<name>A0A497E4A2_UNCAE</name>
<feature type="domain" description="B12-binding" evidence="8">
    <location>
        <begin position="9"/>
        <end position="143"/>
    </location>
</feature>
<keyword evidence="3" id="KW-0808">Transferase</keyword>
<dbReference type="SMART" id="SM00729">
    <property type="entry name" value="Elp3"/>
    <property type="match status" value="1"/>
</dbReference>
<dbReference type="GO" id="GO:0046872">
    <property type="term" value="F:metal ion binding"/>
    <property type="evidence" value="ECO:0007669"/>
    <property type="project" value="UniProtKB-KW"/>
</dbReference>
<evidence type="ECO:0000256" key="5">
    <source>
        <dbReference type="ARBA" id="ARBA00022723"/>
    </source>
</evidence>
<organism evidence="10 11">
    <name type="scientific">Aerophobetes bacterium</name>
    <dbReference type="NCBI Taxonomy" id="2030807"/>
    <lineage>
        <taxon>Bacteria</taxon>
        <taxon>Candidatus Aerophobota</taxon>
    </lineage>
</organism>
<accession>A0A497E4A2</accession>
<feature type="domain" description="Radical SAM core" evidence="9">
    <location>
        <begin position="186"/>
        <end position="400"/>
    </location>
</feature>
<evidence type="ECO:0000256" key="3">
    <source>
        <dbReference type="ARBA" id="ARBA00022679"/>
    </source>
</evidence>
<evidence type="ECO:0000256" key="7">
    <source>
        <dbReference type="ARBA" id="ARBA00023014"/>
    </source>
</evidence>
<keyword evidence="7" id="KW-0411">Iron-sulfur</keyword>
<evidence type="ECO:0000313" key="10">
    <source>
        <dbReference type="EMBL" id="RLE09664.1"/>
    </source>
</evidence>
<evidence type="ECO:0000313" key="11">
    <source>
        <dbReference type="Proteomes" id="UP000279422"/>
    </source>
</evidence>
<dbReference type="CDD" id="cd01335">
    <property type="entry name" value="Radical_SAM"/>
    <property type="match status" value="1"/>
</dbReference>
<dbReference type="PANTHER" id="PTHR43409">
    <property type="entry name" value="ANAEROBIC MAGNESIUM-PROTOPORPHYRIN IX MONOMETHYL ESTER CYCLASE-RELATED"/>
    <property type="match status" value="1"/>
</dbReference>
<dbReference type="GO" id="GO:0031419">
    <property type="term" value="F:cobalamin binding"/>
    <property type="evidence" value="ECO:0007669"/>
    <property type="project" value="InterPro"/>
</dbReference>
<dbReference type="InterPro" id="IPR034466">
    <property type="entry name" value="Methyltransferase_Class_B"/>
</dbReference>
<dbReference type="PANTHER" id="PTHR43409:SF7">
    <property type="entry name" value="BLL1977 PROTEIN"/>
    <property type="match status" value="1"/>
</dbReference>
<comment type="cofactor">
    <cofactor evidence="1">
        <name>[4Fe-4S] cluster</name>
        <dbReference type="ChEBI" id="CHEBI:49883"/>
    </cofactor>
</comment>
<dbReference type="CDD" id="cd02068">
    <property type="entry name" value="radical_SAM_B12_BD"/>
    <property type="match status" value="1"/>
</dbReference>
<protein>
    <submittedName>
        <fullName evidence="10">B12-binding domain-containing radical SAM protein</fullName>
    </submittedName>
</protein>
<dbReference type="InterPro" id="IPR023404">
    <property type="entry name" value="rSAM_horseshoe"/>
</dbReference>
<dbReference type="Proteomes" id="UP000279422">
    <property type="component" value="Unassembled WGS sequence"/>
</dbReference>
<dbReference type="SFLD" id="SFLDG01123">
    <property type="entry name" value="methyltransferase_(Class_B)"/>
    <property type="match status" value="1"/>
</dbReference>
<dbReference type="InterPro" id="IPR007197">
    <property type="entry name" value="rSAM"/>
</dbReference>
<dbReference type="Pfam" id="PF04055">
    <property type="entry name" value="Radical_SAM"/>
    <property type="match status" value="1"/>
</dbReference>
<dbReference type="SUPFAM" id="SSF52242">
    <property type="entry name" value="Cobalamin (vitamin B12)-binding domain"/>
    <property type="match status" value="1"/>
</dbReference>
<keyword evidence="6" id="KW-0408">Iron</keyword>
<dbReference type="Gene3D" id="3.80.30.20">
    <property type="entry name" value="tm_1862 like domain"/>
    <property type="match status" value="1"/>
</dbReference>
<dbReference type="SFLD" id="SFLDS00029">
    <property type="entry name" value="Radical_SAM"/>
    <property type="match status" value="1"/>
</dbReference>
<dbReference type="InterPro" id="IPR006158">
    <property type="entry name" value="Cobalamin-bd"/>
</dbReference>
<dbReference type="Gene3D" id="3.40.50.280">
    <property type="entry name" value="Cobalamin-binding domain"/>
    <property type="match status" value="1"/>
</dbReference>
<dbReference type="InterPro" id="IPR036724">
    <property type="entry name" value="Cobalamin-bd_sf"/>
</dbReference>
<dbReference type="SUPFAM" id="SSF102114">
    <property type="entry name" value="Radical SAM enzymes"/>
    <property type="match status" value="1"/>
</dbReference>
<dbReference type="Pfam" id="PF02310">
    <property type="entry name" value="B12-binding"/>
    <property type="match status" value="1"/>
</dbReference>
<evidence type="ECO:0000256" key="4">
    <source>
        <dbReference type="ARBA" id="ARBA00022691"/>
    </source>
</evidence>
<sequence>MRVLFVLPPSKFALKEAAGITALPLGLAYLASVLEREGHKVKVLDCPTLEYDLKDLEREIKGFRPQVMGITSTTSTIYDAYKVARLTKEINPKAVVVIGGPHVSFTAEQTLRECPFIDVVVRGEGETTTEELITCLEEGQPLEEVRGISFRKDEKVVETENRPFIENLDELPFPAYHLLPMDRYKVGRHHFANIITSRGCPFSCIFCSSSQLCGKRWRARSPENVIEELKVLKYEYNISEVEFLDDTFTLNSPRAEKICDLMMRENLNLSWSASSRVNTLTQRLANKMRKAGCHTIYLGIESGSQKILDLIQKGTNLVQAERAVEILKGAKINVLGSFIIGIPGETIKSIKKTIKFAKKLNLNFAQFSICTPYPGTKLFDIARERGFLLTRDWSKYTILDPVMKTPGILSKELKRWLLKAYLSFYLRPKFLLEQVKRRDLFFFRKALKAGLNYIRG</sequence>
<reference evidence="10 11" key="1">
    <citation type="submission" date="2018-06" db="EMBL/GenBank/DDBJ databases">
        <title>Extensive metabolic versatility and redundancy in microbially diverse, dynamic hydrothermal sediments.</title>
        <authorList>
            <person name="Dombrowski N."/>
            <person name="Teske A."/>
            <person name="Baker B.J."/>
        </authorList>
    </citation>
    <scope>NUCLEOTIDE SEQUENCE [LARGE SCALE GENOMIC DNA]</scope>
    <source>
        <strain evidence="10">B47_G16</strain>
    </source>
</reference>
<dbReference type="InterPro" id="IPR058240">
    <property type="entry name" value="rSAM_sf"/>
</dbReference>
<evidence type="ECO:0000256" key="2">
    <source>
        <dbReference type="ARBA" id="ARBA00022603"/>
    </source>
</evidence>
<dbReference type="InterPro" id="IPR051198">
    <property type="entry name" value="BchE-like"/>
</dbReference>